<dbReference type="Proteomes" id="UP000694680">
    <property type="component" value="Chromosome 21"/>
</dbReference>
<evidence type="ECO:0000256" key="3">
    <source>
        <dbReference type="ARBA" id="ARBA00005949"/>
    </source>
</evidence>
<evidence type="ECO:0000313" key="12">
    <source>
        <dbReference type="Proteomes" id="UP000694680"/>
    </source>
</evidence>
<protein>
    <recommendedName>
        <fullName evidence="8">Ankyrin repeat and SOCS box protein 11</fullName>
    </recommendedName>
</protein>
<evidence type="ECO:0000256" key="1">
    <source>
        <dbReference type="ARBA" id="ARBA00004240"/>
    </source>
</evidence>
<keyword evidence="4" id="KW-0677">Repeat</keyword>
<feature type="repeat" description="ANK" evidence="9">
    <location>
        <begin position="197"/>
        <end position="229"/>
    </location>
</feature>
<keyword evidence="12" id="KW-1185">Reference proteome</keyword>
<comment type="pathway">
    <text evidence="2">Protein modification; protein ubiquitination.</text>
</comment>
<evidence type="ECO:0000313" key="11">
    <source>
        <dbReference type="Ensembl" id="ENSGWIP00000044288.1"/>
    </source>
</evidence>
<dbReference type="GO" id="GO:0016567">
    <property type="term" value="P:protein ubiquitination"/>
    <property type="evidence" value="ECO:0007669"/>
    <property type="project" value="UniProtKB-UniPathway"/>
</dbReference>
<dbReference type="Gene3D" id="1.25.40.20">
    <property type="entry name" value="Ankyrin repeat-containing domain"/>
    <property type="match status" value="1"/>
</dbReference>
<dbReference type="AlphaFoldDB" id="A0A8C5HHF3"/>
<reference evidence="11" key="2">
    <citation type="submission" date="2025-08" db="UniProtKB">
        <authorList>
            <consortium name="Ensembl"/>
        </authorList>
    </citation>
    <scope>IDENTIFICATION</scope>
</reference>
<feature type="repeat" description="ANK" evidence="9">
    <location>
        <begin position="67"/>
        <end position="99"/>
    </location>
</feature>
<dbReference type="SUPFAM" id="SSF158235">
    <property type="entry name" value="SOCS box-like"/>
    <property type="match status" value="1"/>
</dbReference>
<reference evidence="11" key="3">
    <citation type="submission" date="2025-09" db="UniProtKB">
        <authorList>
            <consortium name="Ensembl"/>
        </authorList>
    </citation>
    <scope>IDENTIFICATION</scope>
</reference>
<feature type="repeat" description="ANK" evidence="9">
    <location>
        <begin position="34"/>
        <end position="66"/>
    </location>
</feature>
<dbReference type="SMART" id="SM00969">
    <property type="entry name" value="SOCS_box"/>
    <property type="match status" value="1"/>
</dbReference>
<dbReference type="PROSITE" id="PS50088">
    <property type="entry name" value="ANK_REPEAT"/>
    <property type="match status" value="4"/>
</dbReference>
<evidence type="ECO:0000259" key="10">
    <source>
        <dbReference type="PROSITE" id="PS50225"/>
    </source>
</evidence>
<dbReference type="GO" id="GO:0005783">
    <property type="term" value="C:endoplasmic reticulum"/>
    <property type="evidence" value="ECO:0007669"/>
    <property type="project" value="UniProtKB-SubCell"/>
</dbReference>
<evidence type="ECO:0000256" key="5">
    <source>
        <dbReference type="ARBA" id="ARBA00022786"/>
    </source>
</evidence>
<dbReference type="InterPro" id="IPR001496">
    <property type="entry name" value="SOCS_box"/>
</dbReference>
<dbReference type="PROSITE" id="PS50297">
    <property type="entry name" value="ANK_REP_REGION"/>
    <property type="match status" value="4"/>
</dbReference>
<feature type="domain" description="SOCS box" evidence="10">
    <location>
        <begin position="243"/>
        <end position="296"/>
    </location>
</feature>
<dbReference type="SMART" id="SM00248">
    <property type="entry name" value="ANK"/>
    <property type="match status" value="6"/>
</dbReference>
<dbReference type="GeneID" id="114455331"/>
<keyword evidence="6" id="KW-0256">Endoplasmic reticulum</keyword>
<evidence type="ECO:0000256" key="7">
    <source>
        <dbReference type="ARBA" id="ARBA00023043"/>
    </source>
</evidence>
<dbReference type="FunFam" id="1.25.40.20:FF:000016">
    <property type="entry name" value="Ankyrin repeat and SOCS box containing 5"/>
    <property type="match status" value="1"/>
</dbReference>
<dbReference type="GO" id="GO:0045732">
    <property type="term" value="P:positive regulation of protein catabolic process"/>
    <property type="evidence" value="ECO:0007669"/>
    <property type="project" value="TreeGrafter"/>
</dbReference>
<dbReference type="CTD" id="140456"/>
<keyword evidence="5" id="KW-0833">Ubl conjugation pathway</keyword>
<comment type="similarity">
    <text evidence="3">Belongs to the ankyrin SOCS box (ASB) family.</text>
</comment>
<dbReference type="PANTHER" id="PTHR24136:SF14">
    <property type="entry name" value="ANKYRIN REPEAT AND SOCS BOX PROTEIN 11"/>
    <property type="match status" value="1"/>
</dbReference>
<evidence type="ECO:0000256" key="6">
    <source>
        <dbReference type="ARBA" id="ARBA00022824"/>
    </source>
</evidence>
<dbReference type="InterPro" id="IPR002110">
    <property type="entry name" value="Ankyrin_rpt"/>
</dbReference>
<evidence type="ECO:0000256" key="2">
    <source>
        <dbReference type="ARBA" id="ARBA00004906"/>
    </source>
</evidence>
<dbReference type="OrthoDB" id="3246549at2759"/>
<evidence type="ECO:0000256" key="4">
    <source>
        <dbReference type="ARBA" id="ARBA00022737"/>
    </source>
</evidence>
<dbReference type="Pfam" id="PF12796">
    <property type="entry name" value="Ank_2"/>
    <property type="match status" value="1"/>
</dbReference>
<dbReference type="RefSeq" id="XP_028292305.1">
    <property type="nucleotide sequence ID" value="XM_028436504.1"/>
</dbReference>
<dbReference type="GO" id="GO:0035556">
    <property type="term" value="P:intracellular signal transduction"/>
    <property type="evidence" value="ECO:0007669"/>
    <property type="project" value="InterPro"/>
</dbReference>
<dbReference type="InterPro" id="IPR036036">
    <property type="entry name" value="SOCS_box-like_dom_sf"/>
</dbReference>
<organism evidence="11 12">
    <name type="scientific">Gouania willdenowi</name>
    <name type="common">Blunt-snouted clingfish</name>
    <name type="synonym">Lepadogaster willdenowi</name>
    <dbReference type="NCBI Taxonomy" id="441366"/>
    <lineage>
        <taxon>Eukaryota</taxon>
        <taxon>Metazoa</taxon>
        <taxon>Chordata</taxon>
        <taxon>Craniata</taxon>
        <taxon>Vertebrata</taxon>
        <taxon>Euteleostomi</taxon>
        <taxon>Actinopterygii</taxon>
        <taxon>Neopterygii</taxon>
        <taxon>Teleostei</taxon>
        <taxon>Neoteleostei</taxon>
        <taxon>Acanthomorphata</taxon>
        <taxon>Ovalentaria</taxon>
        <taxon>Blenniimorphae</taxon>
        <taxon>Blenniiformes</taxon>
        <taxon>Gobiesocoidei</taxon>
        <taxon>Gobiesocidae</taxon>
        <taxon>Gobiesocinae</taxon>
        <taxon>Gouania</taxon>
    </lineage>
</organism>
<sequence>MIPAHYFSERDEEIYELWKNKDTACNPLMADHWSDRSPLHAAAFQGRLVYLRNLVEHGMKVDLLTVDSVSPLHEACLSGHADCVKFLLDHGADPDRETSDGATPLFYACCSGNAACVRLVLECSSSLMTDCPLVSPIHEAARKEHAQILEFLVRSGAQIDTELPGLGTPLFSACMSKAIDCADFLLHAGADVNRGCGKESPLHAAVRRGDVCLVNLLLDFGADDRCRNAEGKTPVELSQEDSAVRTALETRDELQKPRSLYQLCRVLIRYWLGGNRQLSVSNLPIPQVLKDYLLYR</sequence>
<dbReference type="Ensembl" id="ENSGWIT00000048018.1">
    <property type="protein sequence ID" value="ENSGWIP00000044288.1"/>
    <property type="gene ID" value="ENSGWIG00000022064.1"/>
</dbReference>
<dbReference type="Pfam" id="PF13857">
    <property type="entry name" value="Ank_5"/>
    <property type="match status" value="1"/>
</dbReference>
<proteinExistence type="inferred from homology"/>
<dbReference type="SUPFAM" id="SSF48403">
    <property type="entry name" value="Ankyrin repeat"/>
    <property type="match status" value="1"/>
</dbReference>
<dbReference type="Pfam" id="PF00023">
    <property type="entry name" value="Ank"/>
    <property type="match status" value="1"/>
</dbReference>
<accession>A0A8C5HHF3</accession>
<dbReference type="PANTHER" id="PTHR24136">
    <property type="entry name" value="SOWAH (DROSOPHILA) HOMOLOG"/>
    <property type="match status" value="1"/>
</dbReference>
<dbReference type="InterPro" id="IPR051573">
    <property type="entry name" value="Ankyrin-SOCS_box_domain"/>
</dbReference>
<dbReference type="Pfam" id="PF07525">
    <property type="entry name" value="SOCS_box"/>
    <property type="match status" value="1"/>
</dbReference>
<dbReference type="CDD" id="cd03716">
    <property type="entry name" value="SOCS_ASB_like"/>
    <property type="match status" value="1"/>
</dbReference>
<dbReference type="PROSITE" id="PS50225">
    <property type="entry name" value="SOCS"/>
    <property type="match status" value="1"/>
</dbReference>
<dbReference type="InterPro" id="IPR036770">
    <property type="entry name" value="Ankyrin_rpt-contain_sf"/>
</dbReference>
<gene>
    <name evidence="11" type="primary">asb11</name>
</gene>
<evidence type="ECO:0000256" key="9">
    <source>
        <dbReference type="PROSITE-ProRule" id="PRU00023"/>
    </source>
</evidence>
<comment type="subcellular location">
    <subcellularLocation>
        <location evidence="1">Endoplasmic reticulum</location>
    </subcellularLocation>
</comment>
<name>A0A8C5HHF3_GOUWI</name>
<dbReference type="Gene3D" id="1.10.750.20">
    <property type="entry name" value="SOCS box"/>
    <property type="match status" value="1"/>
</dbReference>
<keyword evidence="7 9" id="KW-0040">ANK repeat</keyword>
<dbReference type="UniPathway" id="UPA00143"/>
<reference evidence="11" key="1">
    <citation type="submission" date="2020-06" db="EMBL/GenBank/DDBJ databases">
        <authorList>
            <consortium name="Wellcome Sanger Institute Data Sharing"/>
        </authorList>
    </citation>
    <scope>NUCLEOTIDE SEQUENCE [LARGE SCALE GENOMIC DNA]</scope>
</reference>
<evidence type="ECO:0000256" key="8">
    <source>
        <dbReference type="ARBA" id="ARBA00044976"/>
    </source>
</evidence>
<feature type="repeat" description="ANK" evidence="9">
    <location>
        <begin position="135"/>
        <end position="164"/>
    </location>
</feature>